<evidence type="ECO:0000256" key="1">
    <source>
        <dbReference type="SAM" id="Phobius"/>
    </source>
</evidence>
<dbReference type="Proteomes" id="UP000238296">
    <property type="component" value="Unassembled WGS sequence"/>
</dbReference>
<proteinExistence type="predicted"/>
<comment type="caution">
    <text evidence="2">The sequence shown here is derived from an EMBL/GenBank/DDBJ whole genome shotgun (WGS) entry which is preliminary data.</text>
</comment>
<evidence type="ECO:0000313" key="2">
    <source>
        <dbReference type="EMBL" id="PQM46697.1"/>
    </source>
</evidence>
<accession>A0A2S8BJ30</accession>
<gene>
    <name evidence="2" type="ORF">C1Y40_03134</name>
</gene>
<keyword evidence="1" id="KW-1133">Transmembrane helix</keyword>
<dbReference type="NCBIfam" id="NF041247">
    <property type="entry name" value="UsfY"/>
    <property type="match status" value="1"/>
</dbReference>
<evidence type="ECO:0008006" key="4">
    <source>
        <dbReference type="Google" id="ProtNLM"/>
    </source>
</evidence>
<feature type="transmembrane region" description="Helical" evidence="1">
    <location>
        <begin position="56"/>
        <end position="77"/>
    </location>
</feature>
<dbReference type="AlphaFoldDB" id="A0A2S8BJ30"/>
<protein>
    <recommendedName>
        <fullName evidence="4">UsfY protein</fullName>
    </recommendedName>
</protein>
<sequence>MGDTHHDPTDHARTTQPHAGITMKDNLFWPGFILIIIAFAGMVATVAVAAYRHYEWLTTTVLIAVLGIIAGALWFVVELRRVNQVDRQWVHARTDSRLQRRAA</sequence>
<feature type="transmembrane region" description="Helical" evidence="1">
    <location>
        <begin position="27"/>
        <end position="50"/>
    </location>
</feature>
<dbReference type="InterPro" id="IPR049606">
    <property type="entry name" value="UsfY-like"/>
</dbReference>
<reference evidence="2 3" key="1">
    <citation type="journal article" date="2017" name="Int. J. Syst. Evol. Microbiol.">
        <title>Mycobacterium talmoniae sp. nov., a slowly growing mycobacterium isolated from human respiratory samples.</title>
        <authorList>
            <person name="Davidson R.M."/>
            <person name="DeGroote M.A."/>
            <person name="Marola J.L."/>
            <person name="Buss S."/>
            <person name="Jones V."/>
            <person name="McNeil M.R."/>
            <person name="Freifeld A.G."/>
            <person name="Elaine Epperson L."/>
            <person name="Hasan N.A."/>
            <person name="Jackson M."/>
            <person name="Iwen P.C."/>
            <person name="Salfinger M."/>
            <person name="Strong M."/>
        </authorList>
    </citation>
    <scope>NUCLEOTIDE SEQUENCE [LARGE SCALE GENOMIC DNA]</scope>
    <source>
        <strain evidence="2 3">ATCC BAA-2683</strain>
    </source>
</reference>
<organism evidence="2 3">
    <name type="scientific">Mycobacterium talmoniae</name>
    <dbReference type="NCBI Taxonomy" id="1858794"/>
    <lineage>
        <taxon>Bacteria</taxon>
        <taxon>Bacillati</taxon>
        <taxon>Actinomycetota</taxon>
        <taxon>Actinomycetes</taxon>
        <taxon>Mycobacteriales</taxon>
        <taxon>Mycobacteriaceae</taxon>
        <taxon>Mycobacterium</taxon>
    </lineage>
</organism>
<evidence type="ECO:0000313" key="3">
    <source>
        <dbReference type="Proteomes" id="UP000238296"/>
    </source>
</evidence>
<name>A0A2S8BJ30_9MYCO</name>
<keyword evidence="1" id="KW-0812">Transmembrane</keyword>
<keyword evidence="1" id="KW-0472">Membrane</keyword>
<dbReference type="EMBL" id="PPEA01000447">
    <property type="protein sequence ID" value="PQM46697.1"/>
    <property type="molecule type" value="Genomic_DNA"/>
</dbReference>